<keyword evidence="8 11" id="KW-0378">Hydrolase</keyword>
<comment type="similarity">
    <text evidence="3 12">Belongs to the glycosyl hydrolase 35 family.</text>
</comment>
<evidence type="ECO:0000256" key="4">
    <source>
        <dbReference type="ARBA" id="ARBA00012756"/>
    </source>
</evidence>
<dbReference type="InterPro" id="IPR019801">
    <property type="entry name" value="Glyco_hydro_35_CS"/>
</dbReference>
<comment type="caution">
    <text evidence="15">The sequence shown here is derived from an EMBL/GenBank/DDBJ whole genome shotgun (WGS) entry which is preliminary data.</text>
</comment>
<proteinExistence type="inferred from homology"/>
<evidence type="ECO:0000256" key="1">
    <source>
        <dbReference type="ARBA" id="ARBA00001412"/>
    </source>
</evidence>
<dbReference type="InterPro" id="IPR048913">
    <property type="entry name" value="BetaGal_gal-bd"/>
</dbReference>
<dbReference type="EMBL" id="JBBNAF010000002">
    <property type="protein sequence ID" value="KAK9164540.1"/>
    <property type="molecule type" value="Genomic_DNA"/>
</dbReference>
<keyword evidence="10 11" id="KW-0326">Glycosidase</keyword>
<dbReference type="GO" id="GO:0030246">
    <property type="term" value="F:carbohydrate binding"/>
    <property type="evidence" value="ECO:0007669"/>
    <property type="project" value="InterPro"/>
</dbReference>
<dbReference type="PANTHER" id="PTHR23421">
    <property type="entry name" value="BETA-GALACTOSIDASE RELATED"/>
    <property type="match status" value="1"/>
</dbReference>
<evidence type="ECO:0000256" key="12">
    <source>
        <dbReference type="RuleBase" id="RU003679"/>
    </source>
</evidence>
<dbReference type="Pfam" id="PF17834">
    <property type="entry name" value="GHD"/>
    <property type="match status" value="1"/>
</dbReference>
<keyword evidence="16" id="KW-1185">Reference proteome</keyword>
<keyword evidence="7 13" id="KW-0732">Signal</keyword>
<evidence type="ECO:0000256" key="7">
    <source>
        <dbReference type="ARBA" id="ARBA00022729"/>
    </source>
</evidence>
<evidence type="ECO:0000256" key="13">
    <source>
        <dbReference type="SAM" id="SignalP"/>
    </source>
</evidence>
<dbReference type="PROSITE" id="PS50228">
    <property type="entry name" value="SUEL_LECTIN"/>
    <property type="match status" value="1"/>
</dbReference>
<dbReference type="InterPro" id="IPR001944">
    <property type="entry name" value="Glycoside_Hdrlase_35"/>
</dbReference>
<accession>A0AAP0L5Q9</accession>
<evidence type="ECO:0000313" key="16">
    <source>
        <dbReference type="Proteomes" id="UP001420932"/>
    </source>
</evidence>
<reference evidence="15 16" key="1">
    <citation type="submission" date="2024-01" db="EMBL/GenBank/DDBJ databases">
        <title>Genome assemblies of Stephania.</title>
        <authorList>
            <person name="Yang L."/>
        </authorList>
    </citation>
    <scope>NUCLEOTIDE SEQUENCE [LARGE SCALE GENOMIC DNA]</scope>
    <source>
        <strain evidence="15">YNDBR</strain>
        <tissue evidence="15">Leaf</tissue>
    </source>
</reference>
<dbReference type="PRINTS" id="PR00742">
    <property type="entry name" value="GLHYDRLASE35"/>
</dbReference>
<evidence type="ECO:0000256" key="5">
    <source>
        <dbReference type="ARBA" id="ARBA00022523"/>
    </source>
</evidence>
<evidence type="ECO:0000256" key="11">
    <source>
        <dbReference type="RuleBase" id="RU000675"/>
    </source>
</evidence>
<dbReference type="GO" id="GO:0004565">
    <property type="term" value="F:beta-galactosidase activity"/>
    <property type="evidence" value="ECO:0007669"/>
    <property type="project" value="UniProtKB-EC"/>
</dbReference>
<evidence type="ECO:0000256" key="10">
    <source>
        <dbReference type="ARBA" id="ARBA00023295"/>
    </source>
</evidence>
<protein>
    <recommendedName>
        <fullName evidence="4 11">Beta-galactosidase</fullName>
        <ecNumber evidence="4 11">3.2.1.23</ecNumber>
    </recommendedName>
</protein>
<keyword evidence="9" id="KW-0325">Glycoprotein</keyword>
<dbReference type="InterPro" id="IPR043159">
    <property type="entry name" value="Lectin_gal-bd_sf"/>
</dbReference>
<dbReference type="AlphaFoldDB" id="A0AAP0L5Q9"/>
<comment type="subcellular location">
    <subcellularLocation>
        <location evidence="2">Secreted</location>
        <location evidence="2">Extracellular space</location>
        <location evidence="2">Apoplast</location>
    </subcellularLocation>
</comment>
<dbReference type="Pfam" id="PF21467">
    <property type="entry name" value="BetaGal_gal-bd"/>
    <property type="match status" value="1"/>
</dbReference>
<dbReference type="FunFam" id="3.20.20.80:FF:000006">
    <property type="entry name" value="Beta-galactosidase"/>
    <property type="match status" value="1"/>
</dbReference>
<sequence length="916" mass="103111">MSMSPLFIATILCSWALLAASDDNHGKTKTVAKSNDHHGKARTVTYDGRSIMIDGKRDLFFSGSIHYPRIPTENWGKILDKAKHGGLNVIQTYVFWNIHEPVQGQFDFVGNKDVVKFIKLIQEKGMYVTLRLGPFIEAEWNYGGFPFWLREVPDIIFRTNNEPFKKHMQKFVKRIVKMMKDEKLFYPQGGPIILAQIENEYNNIQLAFEEKGAQYVQWAGNMAVGLNVGVPWMMCKQKDAPDPVINSCNGRNCGDTFTGPNKPYKPFLWTENWTAQYRVFGDPPSQRAAEDIAFAVARFYSKNGTLVNYYMYHGGTNYGRTASSFVTTRYYDEAPLDEYGFQKEPKWGHLKDLHSALKLCKKALLKGTPSVQMLGKEIEARVYEKPGSNVCAAFLCNNHTKEPATVNFRGKQYYLPQRSISILPDCKTVVYNSQTVVSQHNKRNFVVQEKATKSLKWEMSQEKIPIINDCPLKSPRPLELMSVTKDTSDFLWYTARIELNDEDLPRRSDIHPVIQVANLGHGMHAFVNGKYIGSGHGSNIEKSFTFQKVAPLKSVLLELAFLRDSTIELAVFVMKDSGVYLERRLAGVHAVSVQGLNTGTLDITDNGWGHKVGIEGEKLRLYTQGGSHRVDWNTVKGPGGPLTWYKAYFDAPAGDGPLALNLTSMSKGMAWVNGRSLGRYWVSYLTPFGKPSQAEYHIPRPFVKPTENLLVLLEESGGDPNGITIMAVNRDTICSSVSEYHPPHVKSWERQDSHLRIVADDVKTKAELKCPNKKVITSVDFASWGDPSGSCGNFTVGTCNSPSAKKVVQQHCLGKIQCQIPIERKLFDKDKEPCPDMLKTLAVQVEGLINSLSFKAVHFLFQISSPRFLLFHGNNSLSTVMLLYRCLKFESPLGAPSSLRVRHKAKPELSDRLDTK</sequence>
<feature type="signal peptide" evidence="13">
    <location>
        <begin position="1"/>
        <end position="21"/>
    </location>
</feature>
<dbReference type="CDD" id="cd22842">
    <property type="entry name" value="Gal_Rha_Lectin_BGal"/>
    <property type="match status" value="1"/>
</dbReference>
<dbReference type="GO" id="GO:0005975">
    <property type="term" value="P:carbohydrate metabolic process"/>
    <property type="evidence" value="ECO:0007669"/>
    <property type="project" value="InterPro"/>
</dbReference>
<dbReference type="SUPFAM" id="SSF51445">
    <property type="entry name" value="(Trans)glycosidases"/>
    <property type="match status" value="1"/>
</dbReference>
<evidence type="ECO:0000256" key="6">
    <source>
        <dbReference type="ARBA" id="ARBA00022525"/>
    </source>
</evidence>
<dbReference type="PROSITE" id="PS01182">
    <property type="entry name" value="GLYCOSYL_HYDROL_F35"/>
    <property type="match status" value="1"/>
</dbReference>
<dbReference type="Gene3D" id="2.60.120.260">
    <property type="entry name" value="Galactose-binding domain-like"/>
    <property type="match status" value="1"/>
</dbReference>
<dbReference type="Gene3D" id="2.60.120.740">
    <property type="match status" value="1"/>
</dbReference>
<dbReference type="InterPro" id="IPR017853">
    <property type="entry name" value="GH"/>
</dbReference>
<dbReference type="Gene3D" id="3.20.20.80">
    <property type="entry name" value="Glycosidases"/>
    <property type="match status" value="1"/>
</dbReference>
<evidence type="ECO:0000313" key="15">
    <source>
        <dbReference type="EMBL" id="KAK9164540.1"/>
    </source>
</evidence>
<dbReference type="InterPro" id="IPR000922">
    <property type="entry name" value="Lectin_gal-bd_dom"/>
</dbReference>
<evidence type="ECO:0000259" key="14">
    <source>
        <dbReference type="PROSITE" id="PS50228"/>
    </source>
</evidence>
<dbReference type="EC" id="3.2.1.23" evidence="4 11"/>
<keyword evidence="6" id="KW-0964">Secreted</keyword>
<comment type="catalytic activity">
    <reaction evidence="1 11">
        <text>Hydrolysis of terminal non-reducing beta-D-galactose residues in beta-D-galactosides.</text>
        <dbReference type="EC" id="3.2.1.23"/>
    </reaction>
</comment>
<dbReference type="Pfam" id="PF01301">
    <property type="entry name" value="Glyco_hydro_35"/>
    <property type="match status" value="1"/>
</dbReference>
<feature type="domain" description="SUEL-type lectin" evidence="14">
    <location>
        <begin position="765"/>
        <end position="848"/>
    </location>
</feature>
<dbReference type="Proteomes" id="UP001420932">
    <property type="component" value="Unassembled WGS sequence"/>
</dbReference>
<dbReference type="FunFam" id="2.60.120.260:FF:000050">
    <property type="entry name" value="Beta-galactosidase"/>
    <property type="match status" value="1"/>
</dbReference>
<dbReference type="Pfam" id="PF02140">
    <property type="entry name" value="SUEL_Lectin"/>
    <property type="match status" value="1"/>
</dbReference>
<evidence type="ECO:0000256" key="9">
    <source>
        <dbReference type="ARBA" id="ARBA00023180"/>
    </source>
</evidence>
<organism evidence="15 16">
    <name type="scientific">Stephania yunnanensis</name>
    <dbReference type="NCBI Taxonomy" id="152371"/>
    <lineage>
        <taxon>Eukaryota</taxon>
        <taxon>Viridiplantae</taxon>
        <taxon>Streptophyta</taxon>
        <taxon>Embryophyta</taxon>
        <taxon>Tracheophyta</taxon>
        <taxon>Spermatophyta</taxon>
        <taxon>Magnoliopsida</taxon>
        <taxon>Ranunculales</taxon>
        <taxon>Menispermaceae</taxon>
        <taxon>Menispermoideae</taxon>
        <taxon>Cissampelideae</taxon>
        <taxon>Stephania</taxon>
    </lineage>
</organism>
<keyword evidence="5" id="KW-0052">Apoplast</keyword>
<evidence type="ECO:0000256" key="3">
    <source>
        <dbReference type="ARBA" id="ARBA00009809"/>
    </source>
</evidence>
<evidence type="ECO:0000256" key="2">
    <source>
        <dbReference type="ARBA" id="ARBA00004271"/>
    </source>
</evidence>
<dbReference type="GO" id="GO:0048046">
    <property type="term" value="C:apoplast"/>
    <property type="evidence" value="ECO:0007669"/>
    <property type="project" value="UniProtKB-SubCell"/>
</dbReference>
<gene>
    <name evidence="15" type="ORF">Syun_005442</name>
</gene>
<dbReference type="InterPro" id="IPR031330">
    <property type="entry name" value="Gly_Hdrlase_35_cat"/>
</dbReference>
<dbReference type="SUPFAM" id="SSF49785">
    <property type="entry name" value="Galactose-binding domain-like"/>
    <property type="match status" value="2"/>
</dbReference>
<evidence type="ECO:0000256" key="8">
    <source>
        <dbReference type="ARBA" id="ARBA00022801"/>
    </source>
</evidence>
<dbReference type="InterPro" id="IPR008979">
    <property type="entry name" value="Galactose-bd-like_sf"/>
</dbReference>
<dbReference type="FunFam" id="2.60.120.260:FF:000142">
    <property type="entry name" value="Beta-galactosidase"/>
    <property type="match status" value="1"/>
</dbReference>
<name>A0AAP0L5Q9_9MAGN</name>
<feature type="chain" id="PRO_5042827898" description="Beta-galactosidase" evidence="13">
    <location>
        <begin position="22"/>
        <end position="916"/>
    </location>
</feature>
<dbReference type="InterPro" id="IPR041392">
    <property type="entry name" value="GHD"/>
</dbReference>